<dbReference type="PANTHER" id="PTHR43806">
    <property type="entry name" value="PEPTIDASE S8"/>
    <property type="match status" value="1"/>
</dbReference>
<dbReference type="Pfam" id="PF00082">
    <property type="entry name" value="Peptidase_S8"/>
    <property type="match status" value="1"/>
</dbReference>
<evidence type="ECO:0000256" key="5">
    <source>
        <dbReference type="PROSITE-ProRule" id="PRU01240"/>
    </source>
</evidence>
<evidence type="ECO:0000259" key="7">
    <source>
        <dbReference type="Pfam" id="PF00082"/>
    </source>
</evidence>
<dbReference type="InterPro" id="IPR050131">
    <property type="entry name" value="Peptidase_S8_subtilisin-like"/>
</dbReference>
<feature type="domain" description="Peptidase S8/S53" evidence="7">
    <location>
        <begin position="244"/>
        <end position="568"/>
    </location>
</feature>
<dbReference type="GO" id="GO:0004252">
    <property type="term" value="F:serine-type endopeptidase activity"/>
    <property type="evidence" value="ECO:0007669"/>
    <property type="project" value="UniProtKB-UniRule"/>
</dbReference>
<keyword evidence="2 5" id="KW-0645">Protease</keyword>
<dbReference type="AlphaFoldDB" id="A0A9D1Z107"/>
<organism evidence="8 9">
    <name type="scientific">Candidatus Alistipes intestinigallinarum</name>
    <dbReference type="NCBI Taxonomy" id="2838440"/>
    <lineage>
        <taxon>Bacteria</taxon>
        <taxon>Pseudomonadati</taxon>
        <taxon>Bacteroidota</taxon>
        <taxon>Bacteroidia</taxon>
        <taxon>Bacteroidales</taxon>
        <taxon>Rikenellaceae</taxon>
        <taxon>Alistipes</taxon>
    </lineage>
</organism>
<dbReference type="InterPro" id="IPR015500">
    <property type="entry name" value="Peptidase_S8_subtilisin-rel"/>
</dbReference>
<feature type="signal peptide" evidence="6">
    <location>
        <begin position="1"/>
        <end position="21"/>
    </location>
</feature>
<keyword evidence="4 5" id="KW-0720">Serine protease</keyword>
<sequence>MNKYLLSAFGAMALIAFQACTTEEFPEPSAGSGSETEQPAEMAGEIVVKFDASVSDMLDDLGLAKTRSGAPATRSGIASVDELLDLLGDCELERVFPVDERTEEKARQSGLHLWYVVRFSDKYSVEEVVERFSRLGEVQTATPNRTIQRAYRTDRKAIPLTKEMIRRAQTRADGANGYRYNDNLLPYQWNMINQGYQNVFVIGNNPDNSNNETDEEILKAKAKFKAGADINCEKAWDLSTGDPSIVVAVLDEGVYWRHPDLQGNMWVNEDEIYASHKDNDKNGYAGDYYGYDFINNTGIITCDASDDTGHGTHVAGVIAARNNNSSDGTDGQYSMVSIAGGTDANPGVRIMSCQIFSGNSASNSISLVRAIKYAADNGAVILQCSWGYVSGAANGYENAPGYATQEEWETYCPLEKAALDYFVYNAGSPNGPIEGGIPIFSSGNEYAPAAGFPGAADYCVSVNAIAADFTVSTFSNYGTGSDISAPGGDQDYYYEFYDDDHQIGSVGCILSTMPPRVSSGTGYGYMEGTSMACPHVSGVAALGLSYAVKLRKHFTAAEFRKLLVESATPIDDYFVGNKYYYHYVVDLGTTYYKSIPLSQYVGKAGGLVNAQALLEAIADNNNGTEVSFPNIYLGIGDDNQVIETPARYFKEGEGLTYTLKIDNSSIAKGEITAEGKAVFTGLAEGVTTASITASNGEVQKFNITVRKSANGSGWL</sequence>
<dbReference type="SUPFAM" id="SSF52743">
    <property type="entry name" value="Subtilisin-like"/>
    <property type="match status" value="1"/>
</dbReference>
<comment type="caution">
    <text evidence="8">The sequence shown here is derived from an EMBL/GenBank/DDBJ whole genome shotgun (WGS) entry which is preliminary data.</text>
</comment>
<feature type="active site" description="Charge relay system" evidence="5">
    <location>
        <position position="310"/>
    </location>
</feature>
<dbReference type="PROSITE" id="PS00138">
    <property type="entry name" value="SUBTILASE_SER"/>
    <property type="match status" value="1"/>
</dbReference>
<protein>
    <submittedName>
        <fullName evidence="8">S8 family serine peptidase</fullName>
    </submittedName>
</protein>
<dbReference type="EMBL" id="DXDA01000049">
    <property type="protein sequence ID" value="HIY68878.1"/>
    <property type="molecule type" value="Genomic_DNA"/>
</dbReference>
<dbReference type="PROSITE" id="PS00137">
    <property type="entry name" value="SUBTILASE_HIS"/>
    <property type="match status" value="1"/>
</dbReference>
<name>A0A9D1Z107_9BACT</name>
<evidence type="ECO:0000256" key="6">
    <source>
        <dbReference type="SAM" id="SignalP"/>
    </source>
</evidence>
<dbReference type="PRINTS" id="PR00723">
    <property type="entry name" value="SUBTILISIN"/>
</dbReference>
<keyword evidence="6" id="KW-0732">Signal</keyword>
<reference evidence="8" key="1">
    <citation type="journal article" date="2021" name="PeerJ">
        <title>Extensive microbial diversity within the chicken gut microbiome revealed by metagenomics and culture.</title>
        <authorList>
            <person name="Gilroy R."/>
            <person name="Ravi A."/>
            <person name="Getino M."/>
            <person name="Pursley I."/>
            <person name="Horton D.L."/>
            <person name="Alikhan N.F."/>
            <person name="Baker D."/>
            <person name="Gharbi K."/>
            <person name="Hall N."/>
            <person name="Watson M."/>
            <person name="Adriaenssens E.M."/>
            <person name="Foster-Nyarko E."/>
            <person name="Jarju S."/>
            <person name="Secka A."/>
            <person name="Antonio M."/>
            <person name="Oren A."/>
            <person name="Chaudhuri R.R."/>
            <person name="La Ragione R."/>
            <person name="Hildebrand F."/>
            <person name="Pallen M.J."/>
        </authorList>
    </citation>
    <scope>NUCLEOTIDE SEQUENCE</scope>
    <source>
        <strain evidence="8">5134</strain>
    </source>
</reference>
<evidence type="ECO:0000256" key="1">
    <source>
        <dbReference type="ARBA" id="ARBA00011073"/>
    </source>
</evidence>
<evidence type="ECO:0000256" key="2">
    <source>
        <dbReference type="ARBA" id="ARBA00022670"/>
    </source>
</evidence>
<dbReference type="Gene3D" id="3.40.50.200">
    <property type="entry name" value="Peptidase S8/S53 domain"/>
    <property type="match status" value="1"/>
</dbReference>
<feature type="active site" description="Charge relay system" evidence="5">
    <location>
        <position position="530"/>
    </location>
</feature>
<dbReference type="PROSITE" id="PS51892">
    <property type="entry name" value="SUBTILASE"/>
    <property type="match status" value="1"/>
</dbReference>
<keyword evidence="3 5" id="KW-0378">Hydrolase</keyword>
<dbReference type="InterPro" id="IPR023828">
    <property type="entry name" value="Peptidase_S8_Ser-AS"/>
</dbReference>
<dbReference type="PROSITE" id="PS51257">
    <property type="entry name" value="PROKAR_LIPOPROTEIN"/>
    <property type="match status" value="1"/>
</dbReference>
<evidence type="ECO:0000313" key="8">
    <source>
        <dbReference type="EMBL" id="HIY68878.1"/>
    </source>
</evidence>
<accession>A0A9D1Z107</accession>
<evidence type="ECO:0000256" key="4">
    <source>
        <dbReference type="ARBA" id="ARBA00022825"/>
    </source>
</evidence>
<evidence type="ECO:0000313" key="9">
    <source>
        <dbReference type="Proteomes" id="UP000886844"/>
    </source>
</evidence>
<reference evidence="8" key="2">
    <citation type="submission" date="2021-04" db="EMBL/GenBank/DDBJ databases">
        <authorList>
            <person name="Gilroy R."/>
        </authorList>
    </citation>
    <scope>NUCLEOTIDE SEQUENCE</scope>
    <source>
        <strain evidence="8">5134</strain>
    </source>
</reference>
<feature type="chain" id="PRO_5038427750" evidence="6">
    <location>
        <begin position="22"/>
        <end position="715"/>
    </location>
</feature>
<dbReference type="GO" id="GO:0006508">
    <property type="term" value="P:proteolysis"/>
    <property type="evidence" value="ECO:0007669"/>
    <property type="project" value="UniProtKB-KW"/>
</dbReference>
<dbReference type="Proteomes" id="UP000886844">
    <property type="component" value="Unassembled WGS sequence"/>
</dbReference>
<proteinExistence type="inferred from homology"/>
<dbReference type="InterPro" id="IPR000209">
    <property type="entry name" value="Peptidase_S8/S53_dom"/>
</dbReference>
<dbReference type="PANTHER" id="PTHR43806:SF11">
    <property type="entry name" value="CEREVISIN-RELATED"/>
    <property type="match status" value="1"/>
</dbReference>
<feature type="active site" description="Charge relay system" evidence="5">
    <location>
        <position position="251"/>
    </location>
</feature>
<dbReference type="InterPro" id="IPR036852">
    <property type="entry name" value="Peptidase_S8/S53_dom_sf"/>
</dbReference>
<evidence type="ECO:0000256" key="3">
    <source>
        <dbReference type="ARBA" id="ARBA00022801"/>
    </source>
</evidence>
<gene>
    <name evidence="8" type="ORF">H9828_05635</name>
</gene>
<comment type="similarity">
    <text evidence="1 5">Belongs to the peptidase S8 family.</text>
</comment>
<dbReference type="InterPro" id="IPR022398">
    <property type="entry name" value="Peptidase_S8_His-AS"/>
</dbReference>